<feature type="transmembrane region" description="Helical" evidence="1">
    <location>
        <begin position="103"/>
        <end position="133"/>
    </location>
</feature>
<evidence type="ECO:0000256" key="1">
    <source>
        <dbReference type="SAM" id="Phobius"/>
    </source>
</evidence>
<evidence type="ECO:0000313" key="2">
    <source>
        <dbReference type="EMBL" id="MBC1180257.1"/>
    </source>
</evidence>
<dbReference type="AlphaFoldDB" id="A0A7G3B6M5"/>
<keyword evidence="1" id="KW-0472">Membrane</keyword>
<proteinExistence type="predicted"/>
<reference evidence="2" key="1">
    <citation type="journal article" date="2020" name="BMC">
        <title>Leishmania infection induces a limited differential gene expression in the sand fly midgut.</title>
        <authorList>
            <person name="Coutinho-Abreu I.V."/>
            <person name="Serafim T.D."/>
            <person name="Meneses C."/>
            <person name="Kamhawi S."/>
            <person name="Oliveira F."/>
            <person name="Valenzuela J.G."/>
        </authorList>
    </citation>
    <scope>NUCLEOTIDE SEQUENCE</scope>
    <source>
        <strain evidence="2">Jacobina</strain>
        <tissue evidence="2">Midgut</tissue>
    </source>
</reference>
<feature type="transmembrane region" description="Helical" evidence="1">
    <location>
        <begin position="71"/>
        <end position="96"/>
    </location>
</feature>
<name>A0A7G3B6M5_LUTLO</name>
<organism evidence="2">
    <name type="scientific">Lutzomyia longipalpis</name>
    <name type="common">Sand fly</name>
    <dbReference type="NCBI Taxonomy" id="7200"/>
    <lineage>
        <taxon>Eukaryota</taxon>
        <taxon>Metazoa</taxon>
        <taxon>Ecdysozoa</taxon>
        <taxon>Arthropoda</taxon>
        <taxon>Hexapoda</taxon>
        <taxon>Insecta</taxon>
        <taxon>Pterygota</taxon>
        <taxon>Neoptera</taxon>
        <taxon>Endopterygota</taxon>
        <taxon>Diptera</taxon>
        <taxon>Nematocera</taxon>
        <taxon>Psychodoidea</taxon>
        <taxon>Psychodidae</taxon>
        <taxon>Lutzomyia</taxon>
        <taxon>Lutzomyia</taxon>
    </lineage>
</organism>
<feature type="transmembrane region" description="Helical" evidence="1">
    <location>
        <begin position="153"/>
        <end position="173"/>
    </location>
</feature>
<sequence length="267" mass="30169">MDGRTNGHFEANLLPRGHFPDVRKETPHKIPIRIMICLWRDGIVGCADNFVVLLGRIIVPIPHTVMLFEHRMMLCVIHIVLLLVHVVLMGICVVLLMFRVLLVVLCVFLMMFCVICVIGVLLVIYVVLLIRLISLTITYAVFPLHGITDNHLFLLLTAILEILNLNILPFLILKREFQHLWRPRGILSLQTSSGELSLFRTFSIWSGSDVRKEKGHFLLKVVGLNLCRGILLHALISQKTQPEIPPSCFTAINGYIGSLSYGFPGFS</sequence>
<protein>
    <submittedName>
        <fullName evidence="2">Uncharacterized protein</fullName>
    </submittedName>
</protein>
<keyword evidence="1" id="KW-1133">Transmembrane helix</keyword>
<dbReference type="EMBL" id="GITU01011554">
    <property type="protein sequence ID" value="MBC1180257.1"/>
    <property type="molecule type" value="Transcribed_RNA"/>
</dbReference>
<keyword evidence="1" id="KW-0812">Transmembrane</keyword>
<accession>A0A7G3B6M5</accession>